<dbReference type="EMBL" id="JACGWJ010000009">
    <property type="protein sequence ID" value="KAL0399666.1"/>
    <property type="molecule type" value="Genomic_DNA"/>
</dbReference>
<accession>A0AAW2T444</accession>
<reference evidence="2" key="1">
    <citation type="submission" date="2020-06" db="EMBL/GenBank/DDBJ databases">
        <authorList>
            <person name="Li T."/>
            <person name="Hu X."/>
            <person name="Zhang T."/>
            <person name="Song X."/>
            <person name="Zhang H."/>
            <person name="Dai N."/>
            <person name="Sheng W."/>
            <person name="Hou X."/>
            <person name="Wei L."/>
        </authorList>
    </citation>
    <scope>NUCLEOTIDE SEQUENCE</scope>
    <source>
        <strain evidence="2">G02</strain>
        <tissue evidence="2">Leaf</tissue>
    </source>
</reference>
<evidence type="ECO:0000313" key="2">
    <source>
        <dbReference type="EMBL" id="KAL0399666.1"/>
    </source>
</evidence>
<feature type="compositionally biased region" description="Basic and acidic residues" evidence="1">
    <location>
        <begin position="13"/>
        <end position="24"/>
    </location>
</feature>
<gene>
    <name evidence="2" type="ORF">Sradi_2309900</name>
</gene>
<protein>
    <submittedName>
        <fullName evidence="2">Uncharacterized protein</fullName>
    </submittedName>
</protein>
<name>A0AAW2T444_SESRA</name>
<organism evidence="2">
    <name type="scientific">Sesamum radiatum</name>
    <name type="common">Black benniseed</name>
    <dbReference type="NCBI Taxonomy" id="300843"/>
    <lineage>
        <taxon>Eukaryota</taxon>
        <taxon>Viridiplantae</taxon>
        <taxon>Streptophyta</taxon>
        <taxon>Embryophyta</taxon>
        <taxon>Tracheophyta</taxon>
        <taxon>Spermatophyta</taxon>
        <taxon>Magnoliopsida</taxon>
        <taxon>eudicotyledons</taxon>
        <taxon>Gunneridae</taxon>
        <taxon>Pentapetalae</taxon>
        <taxon>asterids</taxon>
        <taxon>lamiids</taxon>
        <taxon>Lamiales</taxon>
        <taxon>Pedaliaceae</taxon>
        <taxon>Sesamum</taxon>
    </lineage>
</organism>
<proteinExistence type="predicted"/>
<sequence>MREVGGVRRMRGKYLDEDSPDDSRQLSLEVCRRRRQSLETRRRESIMEGWGLQLTL</sequence>
<evidence type="ECO:0000256" key="1">
    <source>
        <dbReference type="SAM" id="MobiDB-lite"/>
    </source>
</evidence>
<comment type="caution">
    <text evidence="2">The sequence shown here is derived from an EMBL/GenBank/DDBJ whole genome shotgun (WGS) entry which is preliminary data.</text>
</comment>
<reference evidence="2" key="2">
    <citation type="journal article" date="2024" name="Plant">
        <title>Genomic evolution and insights into agronomic trait innovations of Sesamum species.</title>
        <authorList>
            <person name="Miao H."/>
            <person name="Wang L."/>
            <person name="Qu L."/>
            <person name="Liu H."/>
            <person name="Sun Y."/>
            <person name="Le M."/>
            <person name="Wang Q."/>
            <person name="Wei S."/>
            <person name="Zheng Y."/>
            <person name="Lin W."/>
            <person name="Duan Y."/>
            <person name="Cao H."/>
            <person name="Xiong S."/>
            <person name="Wang X."/>
            <person name="Wei L."/>
            <person name="Li C."/>
            <person name="Ma Q."/>
            <person name="Ju M."/>
            <person name="Zhao R."/>
            <person name="Li G."/>
            <person name="Mu C."/>
            <person name="Tian Q."/>
            <person name="Mei H."/>
            <person name="Zhang T."/>
            <person name="Gao T."/>
            <person name="Zhang H."/>
        </authorList>
    </citation>
    <scope>NUCLEOTIDE SEQUENCE</scope>
    <source>
        <strain evidence="2">G02</strain>
    </source>
</reference>
<feature type="region of interest" description="Disordered" evidence="1">
    <location>
        <begin position="1"/>
        <end position="25"/>
    </location>
</feature>
<dbReference type="AlphaFoldDB" id="A0AAW2T444"/>